<organism evidence="1 2">
    <name type="scientific">Candidatus Venteria ishoeyi</name>
    <dbReference type="NCBI Taxonomy" id="1899563"/>
    <lineage>
        <taxon>Bacteria</taxon>
        <taxon>Pseudomonadati</taxon>
        <taxon>Pseudomonadota</taxon>
        <taxon>Gammaproteobacteria</taxon>
        <taxon>Thiotrichales</taxon>
        <taxon>Thiotrichaceae</taxon>
        <taxon>Venteria</taxon>
    </lineage>
</organism>
<evidence type="ECO:0000313" key="2">
    <source>
        <dbReference type="Proteomes" id="UP000236724"/>
    </source>
</evidence>
<name>A0A1H6FA68_9GAMM</name>
<reference evidence="1 2" key="1">
    <citation type="submission" date="2016-10" db="EMBL/GenBank/DDBJ databases">
        <authorList>
            <person name="de Groot N.N."/>
        </authorList>
    </citation>
    <scope>NUCLEOTIDE SEQUENCE [LARGE SCALE GENOMIC DNA]</scope>
    <source>
        <strain evidence="1">MBHS1</strain>
    </source>
</reference>
<dbReference type="RefSeq" id="WP_103919775.1">
    <property type="nucleotide sequence ID" value="NZ_FMSV02000407.1"/>
</dbReference>
<keyword evidence="2" id="KW-1185">Reference proteome</keyword>
<dbReference type="EMBL" id="FMSV02000407">
    <property type="protein sequence ID" value="SEH05924.1"/>
    <property type="molecule type" value="Genomic_DNA"/>
</dbReference>
<proteinExistence type="predicted"/>
<dbReference type="AlphaFoldDB" id="A0A1H6FA68"/>
<sequence>MQLTPEHIEQIKQVIPEAVMAEMPTDSAGLLTALKALPDKQKLAMLMGLSVDDTNHAWLSMLMEEITALTHDLMAFFVAGEQEAVTKLLADMPKAQAKLARQQLDALNELKEMADKTEQFSKFIPDEAQGLLNSGDEAGFEQAMAQVPDAQKILFFSEMAASLAPGELGEFGFTVEMQAQLAKLRDLPPEILELISQDADEKALNQALSHLPQAERDNALGIFQMLNKMLPSTSQGNNDEEISQLLTEFAPLFSLVLEAVNGNQEISTQLSSHIVPDLQKNGWNLGGSIEQILAQERDVIRLTEGLDEEEEMLICHLLKQLDERENG</sequence>
<protein>
    <submittedName>
        <fullName evidence="1">Uncharacterized protein</fullName>
    </submittedName>
</protein>
<dbReference type="Proteomes" id="UP000236724">
    <property type="component" value="Unassembled WGS sequence"/>
</dbReference>
<gene>
    <name evidence="1" type="ORF">MBHS_01779</name>
</gene>
<evidence type="ECO:0000313" key="1">
    <source>
        <dbReference type="EMBL" id="SEH05924.1"/>
    </source>
</evidence>
<accession>A0A1H6FA68</accession>